<evidence type="ECO:0000313" key="2">
    <source>
        <dbReference type="EMBL" id="KAK6339608.1"/>
    </source>
</evidence>
<organism evidence="2 3">
    <name type="scientific">Orbilia javanica</name>
    <dbReference type="NCBI Taxonomy" id="47235"/>
    <lineage>
        <taxon>Eukaryota</taxon>
        <taxon>Fungi</taxon>
        <taxon>Dikarya</taxon>
        <taxon>Ascomycota</taxon>
        <taxon>Pezizomycotina</taxon>
        <taxon>Orbiliomycetes</taxon>
        <taxon>Orbiliales</taxon>
        <taxon>Orbiliaceae</taxon>
        <taxon>Orbilia</taxon>
    </lineage>
</organism>
<protein>
    <submittedName>
        <fullName evidence="2">Uncharacterized protein</fullName>
    </submittedName>
</protein>
<accession>A0AAN8RM71</accession>
<keyword evidence="3" id="KW-1185">Reference proteome</keyword>
<sequence>MDRLGRILKKIKKMQRPTRRNNRRPVETNKTIDEGNRGSGIIERELEDRQQEGTGLDFKVDGEHWVLRNYVTAAADVLAGYRKWSDLALDLVKTDLE</sequence>
<reference evidence="2 3" key="1">
    <citation type="submission" date="2019-10" db="EMBL/GenBank/DDBJ databases">
        <authorList>
            <person name="Palmer J.M."/>
        </authorList>
    </citation>
    <scope>NUCLEOTIDE SEQUENCE [LARGE SCALE GENOMIC DNA]</scope>
    <source>
        <strain evidence="2 3">TWF718</strain>
    </source>
</reference>
<gene>
    <name evidence="2" type="ORF">TWF718_009004</name>
</gene>
<name>A0AAN8RM71_9PEZI</name>
<feature type="compositionally biased region" description="Basic residues" evidence="1">
    <location>
        <begin position="12"/>
        <end position="23"/>
    </location>
</feature>
<evidence type="ECO:0000256" key="1">
    <source>
        <dbReference type="SAM" id="MobiDB-lite"/>
    </source>
</evidence>
<dbReference type="AlphaFoldDB" id="A0AAN8RM71"/>
<dbReference type="Proteomes" id="UP001313282">
    <property type="component" value="Unassembled WGS sequence"/>
</dbReference>
<comment type="caution">
    <text evidence="2">The sequence shown here is derived from an EMBL/GenBank/DDBJ whole genome shotgun (WGS) entry which is preliminary data.</text>
</comment>
<dbReference type="EMBL" id="JAVHNR010000006">
    <property type="protein sequence ID" value="KAK6339608.1"/>
    <property type="molecule type" value="Genomic_DNA"/>
</dbReference>
<feature type="compositionally biased region" description="Basic and acidic residues" evidence="1">
    <location>
        <begin position="24"/>
        <end position="46"/>
    </location>
</feature>
<proteinExistence type="predicted"/>
<evidence type="ECO:0000313" key="3">
    <source>
        <dbReference type="Proteomes" id="UP001313282"/>
    </source>
</evidence>
<feature type="region of interest" description="Disordered" evidence="1">
    <location>
        <begin position="12"/>
        <end position="46"/>
    </location>
</feature>